<dbReference type="EMBL" id="SSTE01000542">
    <property type="protein sequence ID" value="KAA0067463.1"/>
    <property type="molecule type" value="Genomic_DNA"/>
</dbReference>
<gene>
    <name evidence="1" type="ORF">E6C27_scaffold40G001340</name>
</gene>
<accession>A0A5A7VH96</accession>
<organism evidence="1 2">
    <name type="scientific">Cucumis melo var. makuwa</name>
    <name type="common">Oriental melon</name>
    <dbReference type="NCBI Taxonomy" id="1194695"/>
    <lineage>
        <taxon>Eukaryota</taxon>
        <taxon>Viridiplantae</taxon>
        <taxon>Streptophyta</taxon>
        <taxon>Embryophyta</taxon>
        <taxon>Tracheophyta</taxon>
        <taxon>Spermatophyta</taxon>
        <taxon>Magnoliopsida</taxon>
        <taxon>eudicotyledons</taxon>
        <taxon>Gunneridae</taxon>
        <taxon>Pentapetalae</taxon>
        <taxon>rosids</taxon>
        <taxon>fabids</taxon>
        <taxon>Cucurbitales</taxon>
        <taxon>Cucurbitaceae</taxon>
        <taxon>Benincaseae</taxon>
        <taxon>Cucumis</taxon>
    </lineage>
</organism>
<dbReference type="OrthoDB" id="1002259at2759"/>
<dbReference type="Proteomes" id="UP000321393">
    <property type="component" value="Unassembled WGS sequence"/>
</dbReference>
<dbReference type="STRING" id="1194695.A0A5A7VH96"/>
<name>A0A5A7VH96_CUCMM</name>
<protein>
    <submittedName>
        <fullName evidence="1">Retrovirus-related Pol polyprotein from transposon TNT 1-94</fullName>
    </submittedName>
</protein>
<dbReference type="PANTHER" id="PTHR11439">
    <property type="entry name" value="GAG-POL-RELATED RETROTRANSPOSON"/>
    <property type="match status" value="1"/>
</dbReference>
<reference evidence="1 2" key="1">
    <citation type="submission" date="2019-08" db="EMBL/GenBank/DDBJ databases">
        <title>Draft genome sequences of two oriental melons (Cucumis melo L. var makuwa).</title>
        <authorList>
            <person name="Kwon S.-Y."/>
        </authorList>
    </citation>
    <scope>NUCLEOTIDE SEQUENCE [LARGE SCALE GENOMIC DNA]</scope>
    <source>
        <strain evidence="2">cv. SW 3</strain>
        <tissue evidence="1">Leaf</tissue>
    </source>
</reference>
<comment type="caution">
    <text evidence="1">The sequence shown here is derived from an EMBL/GenBank/DDBJ whole genome shotgun (WGS) entry which is preliminary data.</text>
</comment>
<sequence>MTEIIIASEVQPSVDLDVSSDQSPLLLETKATQQSKSDGIQSQEERILIDEGAFIEESSSNNDLQNYQLARDRAHREIHAPTRYGYADLVAYALTCATDSIKADPLTFEDAIVSDSQKKWKDPTEAELFSLQKNQTWSLMDVTTTFLYRDLEGVMYMAQPKGYEVKGKEDMDFTRTHMMLVFTENYLRKESYEIKLLEKYNMSGCKAVSTPIVSHFRLSSSRCPVTEQERLDLGYAISMISRFMSNFGKEHWKAVKWVLRYLKGSASVSLCYSKDCDKSTLLEGFTNVDDAANLDKRRSLVAHIFRLYEVKEAVWLERIVGEFLSQEFILIIHCDS</sequence>
<evidence type="ECO:0000313" key="1">
    <source>
        <dbReference type="EMBL" id="KAA0067463.1"/>
    </source>
</evidence>
<evidence type="ECO:0000313" key="2">
    <source>
        <dbReference type="Proteomes" id="UP000321393"/>
    </source>
</evidence>
<proteinExistence type="predicted"/>
<dbReference type="AlphaFoldDB" id="A0A5A7VH96"/>
<dbReference type="PANTHER" id="PTHR11439:SF491">
    <property type="entry name" value="INTEGRASE CATALYTIC DOMAIN-CONTAINING PROTEIN"/>
    <property type="match status" value="1"/>
</dbReference>